<dbReference type="Pfam" id="PF03381">
    <property type="entry name" value="CDC50"/>
    <property type="match status" value="1"/>
</dbReference>
<evidence type="ECO:0000256" key="6">
    <source>
        <dbReference type="PIRNR" id="PIRNR015840"/>
    </source>
</evidence>
<dbReference type="PANTHER" id="PTHR10926">
    <property type="entry name" value="CELL CYCLE CONTROL PROTEIN 50"/>
    <property type="match status" value="1"/>
</dbReference>
<dbReference type="PIRSF" id="PIRSF015840">
    <property type="entry name" value="DUF284_TM_euk"/>
    <property type="match status" value="1"/>
</dbReference>
<gene>
    <name evidence="8" type="primary">ivn1</name>
    <name evidence="8" type="ORF">SOMG_00902</name>
</gene>
<organism evidence="8 9">
    <name type="scientific">Schizosaccharomyces osmophilus</name>
    <dbReference type="NCBI Taxonomy" id="2545709"/>
    <lineage>
        <taxon>Eukaryota</taxon>
        <taxon>Fungi</taxon>
        <taxon>Dikarya</taxon>
        <taxon>Ascomycota</taxon>
        <taxon>Taphrinomycotina</taxon>
        <taxon>Schizosaccharomycetes</taxon>
        <taxon>Schizosaccharomycetales</taxon>
        <taxon>Schizosaccharomycetaceae</taxon>
        <taxon>Schizosaccharomyces</taxon>
    </lineage>
</organism>
<evidence type="ECO:0000256" key="7">
    <source>
        <dbReference type="SAM" id="Phobius"/>
    </source>
</evidence>
<dbReference type="EMBL" id="CP115611">
    <property type="protein sequence ID" value="WBW72804.1"/>
    <property type="molecule type" value="Genomic_DNA"/>
</dbReference>
<dbReference type="GO" id="GO:0045332">
    <property type="term" value="P:phospholipid translocation"/>
    <property type="evidence" value="ECO:0007669"/>
    <property type="project" value="UniProtKB-UniRule"/>
</dbReference>
<evidence type="ECO:0000313" key="8">
    <source>
        <dbReference type="EMBL" id="WBW72804.1"/>
    </source>
</evidence>
<dbReference type="KEGG" id="som:SOMG_00902"/>
<evidence type="ECO:0000256" key="5">
    <source>
        <dbReference type="ARBA" id="ARBA00023136"/>
    </source>
</evidence>
<reference evidence="8 9" key="1">
    <citation type="journal article" date="2023" name="G3 (Bethesda)">
        <title>A high-quality reference genome for the fission yeast Schizosaccharomyces osmophilus.</title>
        <authorList>
            <person name="Jia G.S."/>
            <person name="Zhang W.C."/>
            <person name="Liang Y."/>
            <person name="Liu X.H."/>
            <person name="Rhind N."/>
            <person name="Pidoux A."/>
            <person name="Brysch-Herzberg M."/>
            <person name="Du L.L."/>
        </authorList>
    </citation>
    <scope>NUCLEOTIDE SEQUENCE [LARGE SCALE GENOMIC DNA]</scope>
    <source>
        <strain evidence="8 9">CBS 15793</strain>
    </source>
</reference>
<keyword evidence="9" id="KW-1185">Reference proteome</keyword>
<dbReference type="GO" id="GO:0005794">
    <property type="term" value="C:Golgi apparatus"/>
    <property type="evidence" value="ECO:0007669"/>
    <property type="project" value="TreeGrafter"/>
</dbReference>
<keyword evidence="3 7" id="KW-0812">Transmembrane</keyword>
<comment type="subcellular location">
    <subcellularLocation>
        <location evidence="1">Membrane</location>
    </subcellularLocation>
</comment>
<dbReference type="RefSeq" id="XP_056037047.1">
    <property type="nucleotide sequence ID" value="XM_056179695.1"/>
</dbReference>
<feature type="transmembrane region" description="Helical" evidence="7">
    <location>
        <begin position="325"/>
        <end position="351"/>
    </location>
</feature>
<evidence type="ECO:0000256" key="4">
    <source>
        <dbReference type="ARBA" id="ARBA00022989"/>
    </source>
</evidence>
<sequence>MSSSSTVTKKKGTKLKRPDKSRFVQQTLPAWQFIFTPWSVLPLLFVLGVIFAPLGGAMYVASQRVREVRLDYTNCLNAGTTFTDVPEKNIVYQMSEYNNVSAKWKSENDHCYIRFKIPEKLGAPLYSFYRLTNFYQNHRRYTASVDVLQLRGEARTAEEIEVGECSPLTLNENRKPYYPCGLIANSLFNDTFSSLIRYDSWDSTNLLDVYQMTSNGTAWPEDKERYMKTSYNASDVVPPPNWSQKYPDGYNDENFPDISAWDELQVWMRIAALPTFSKLSKKNSTEELEPGIYEVDIGYNFPVTEFGGTKSFMLSTTTAIGGKNYFLGIMYMVIAGLNIASGIVLSIACLIKRRRVGDPRYLSWNKEKTT</sequence>
<dbReference type="InterPro" id="IPR005045">
    <property type="entry name" value="CDC50/LEM3_fam"/>
</dbReference>
<keyword evidence="5 6" id="KW-0472">Membrane</keyword>
<proteinExistence type="inferred from homology"/>
<feature type="transmembrane region" description="Helical" evidence="7">
    <location>
        <begin position="40"/>
        <end position="61"/>
    </location>
</feature>
<dbReference type="PANTHER" id="PTHR10926:SF69">
    <property type="entry name" value="PHOSPHOLIPID-TRANSPORTING ATPASE ACCESSORY SUBUNIT IVN1"/>
    <property type="match status" value="1"/>
</dbReference>
<protein>
    <submittedName>
        <fullName evidence="8">Plasma membrane phospholipid-translocating ATPase complex Lem3 family subunit Ivn1</fullName>
    </submittedName>
</protein>
<comment type="similarity">
    <text evidence="2 6">Belongs to the CDC50/LEM3 family.</text>
</comment>
<dbReference type="GO" id="GO:0005783">
    <property type="term" value="C:endoplasmic reticulum"/>
    <property type="evidence" value="ECO:0007669"/>
    <property type="project" value="TreeGrafter"/>
</dbReference>
<accession>A0AAE9WBY2</accession>
<keyword evidence="4 7" id="KW-1133">Transmembrane helix</keyword>
<evidence type="ECO:0000256" key="2">
    <source>
        <dbReference type="ARBA" id="ARBA00009457"/>
    </source>
</evidence>
<dbReference type="AlphaFoldDB" id="A0AAE9WBY2"/>
<name>A0AAE9WBY2_9SCHI</name>
<dbReference type="GeneID" id="80874384"/>
<evidence type="ECO:0000256" key="1">
    <source>
        <dbReference type="ARBA" id="ARBA00004370"/>
    </source>
</evidence>
<evidence type="ECO:0000313" key="9">
    <source>
        <dbReference type="Proteomes" id="UP001212411"/>
    </source>
</evidence>
<dbReference type="Proteomes" id="UP001212411">
    <property type="component" value="Chromosome 1"/>
</dbReference>
<dbReference type="GO" id="GO:0005886">
    <property type="term" value="C:plasma membrane"/>
    <property type="evidence" value="ECO:0007669"/>
    <property type="project" value="TreeGrafter"/>
</dbReference>
<evidence type="ECO:0000256" key="3">
    <source>
        <dbReference type="ARBA" id="ARBA00022692"/>
    </source>
</evidence>